<feature type="region of interest" description="Disordered" evidence="1">
    <location>
        <begin position="902"/>
        <end position="957"/>
    </location>
</feature>
<evidence type="ECO:0000313" key="2">
    <source>
        <dbReference type="EMBL" id="CAB4129558.1"/>
    </source>
</evidence>
<feature type="compositionally biased region" description="Acidic residues" evidence="1">
    <location>
        <begin position="20"/>
        <end position="29"/>
    </location>
</feature>
<feature type="region of interest" description="Disordered" evidence="1">
    <location>
        <begin position="1"/>
        <end position="29"/>
    </location>
</feature>
<dbReference type="EMBL" id="LR796234">
    <property type="protein sequence ID" value="CAB4129558.1"/>
    <property type="molecule type" value="Genomic_DNA"/>
</dbReference>
<proteinExistence type="predicted"/>
<evidence type="ECO:0000256" key="1">
    <source>
        <dbReference type="SAM" id="MobiDB-lite"/>
    </source>
</evidence>
<gene>
    <name evidence="2" type="ORF">UFOVP118_90</name>
</gene>
<sequence length="957" mass="106964">MAQPKLPIQSGGNLQALDQREEDVELATEQDAETNHLAEELGLDTEDAEQEVIELDDGSVIINFQETKGPQKDPEFYGNLAEVFDESVLLSLANEYLEYIDVDRQARSQRDKQYEEGLRRTGLGKDAPGGATFDGASKVVHPVMAESCVDFAASSARELLPPDGIVKSSIKGEANSEKEKTADRKVNFLNWQLTEQVPEYRDEMEQLLTQLPLGGSQFLKWRYDVEQKRPMCEWVPIDNILLPYSTTNFYTSPRITEQQDITGDTYLQRIEQGIYRDIHDSYSSNAPLDEMTQSEKANNKIEGKDIPSENIDELRRVYEITCFLRLDDDPETEGKRAPYIMTVDESSGEVLSLYRNWEANDDKLTKLDWYVEFKFIPWRGAYAIGLPHLIGGLSAALTGALRALMDAAHISNSQTMLKLKGGRIGGQSDRIEPTQVMEIEGAPGVDDVRKIAMPMPFNPPSSVLFNLLGWLTDAAKGVVTTAEEKIGEANSNMPVGTTQALIEQGAKVFSAIHARLHRSQAKSLAIISRINHWYLSDMDNQSGEEIEVRDFAYNNDVRPVSDPNIFSETQRLAQNQAILQMAEKAPPGMFDIRAVYRRVLNQLKIASIDEILPNPQGATESNPALENVAMTMGRPAAAYPDQDHIAHIQEHLSYANNPAYGGSPLAGPTFSPLALEHLKQHLTMHYLQSMRAYVAHAAGGKDAFRLNEEQPIDKEAQQAIALAGKMVTMDSQQILAPYMAQINALAQKVAQMHQQQQQQAMSQDPTANVLMQTQMAETKRKAEESAAKMQQENSKDQQEYQLKVAQLEQKMQELQAKYDTQTKLDSNHNATQIAMADLNNSSKERIAEIGAQAGLTSDQLMMQHEQDQTALMASQEAQADLRQHGLEVQQMAFDKQAQAAQQMAQHAQEAQQQGRQHQMDMFSQQQDQAHQAGQQEQQIAAQQQQAALQQQQPPTEE</sequence>
<protein>
    <submittedName>
        <fullName evidence="2">Uncharacterized protein</fullName>
    </submittedName>
</protein>
<name>A0A6J5L496_9CAUD</name>
<feature type="region of interest" description="Disordered" evidence="1">
    <location>
        <begin position="779"/>
        <end position="798"/>
    </location>
</feature>
<accession>A0A6J5L496</accession>
<organism evidence="2">
    <name type="scientific">uncultured Caudovirales phage</name>
    <dbReference type="NCBI Taxonomy" id="2100421"/>
    <lineage>
        <taxon>Viruses</taxon>
        <taxon>Duplodnaviria</taxon>
        <taxon>Heunggongvirae</taxon>
        <taxon>Uroviricota</taxon>
        <taxon>Caudoviricetes</taxon>
        <taxon>Peduoviridae</taxon>
        <taxon>Maltschvirus</taxon>
        <taxon>Maltschvirus maltsch</taxon>
    </lineage>
</organism>
<feature type="compositionally biased region" description="Low complexity" evidence="1">
    <location>
        <begin position="924"/>
        <end position="957"/>
    </location>
</feature>
<feature type="compositionally biased region" description="Low complexity" evidence="1">
    <location>
        <begin position="902"/>
        <end position="916"/>
    </location>
</feature>
<reference evidence="2" key="1">
    <citation type="submission" date="2020-04" db="EMBL/GenBank/DDBJ databases">
        <authorList>
            <person name="Chiriac C."/>
            <person name="Salcher M."/>
            <person name="Ghai R."/>
            <person name="Kavagutti S V."/>
        </authorList>
    </citation>
    <scope>NUCLEOTIDE SEQUENCE</scope>
</reference>